<organism evidence="1 2">
    <name type="scientific">Sphingomonas desiccabilis</name>
    <dbReference type="NCBI Taxonomy" id="429134"/>
    <lineage>
        <taxon>Bacteria</taxon>
        <taxon>Pseudomonadati</taxon>
        <taxon>Pseudomonadota</taxon>
        <taxon>Alphaproteobacteria</taxon>
        <taxon>Sphingomonadales</taxon>
        <taxon>Sphingomonadaceae</taxon>
        <taxon>Sphingomonas</taxon>
    </lineage>
</organism>
<evidence type="ECO:0000313" key="2">
    <source>
        <dbReference type="Proteomes" id="UP000292347"/>
    </source>
</evidence>
<evidence type="ECO:0000313" key="1">
    <source>
        <dbReference type="EMBL" id="RXZ34439.1"/>
    </source>
</evidence>
<proteinExistence type="predicted"/>
<dbReference type="AlphaFoldDB" id="A0A4Q2IUU6"/>
<dbReference type="Proteomes" id="UP000292347">
    <property type="component" value="Unassembled WGS sequence"/>
</dbReference>
<comment type="caution">
    <text evidence="1">The sequence shown here is derived from an EMBL/GenBank/DDBJ whole genome shotgun (WGS) entry which is preliminary data.</text>
</comment>
<protein>
    <submittedName>
        <fullName evidence="1">Uncharacterized protein</fullName>
    </submittedName>
</protein>
<dbReference type="EMBL" id="SDPT01000001">
    <property type="protein sequence ID" value="RXZ34439.1"/>
    <property type="molecule type" value="Genomic_DNA"/>
</dbReference>
<dbReference type="RefSeq" id="WP_129340229.1">
    <property type="nucleotide sequence ID" value="NZ_JACIDD010000001.1"/>
</dbReference>
<sequence>MFIIDSTAALASALDQPLDEYLMLLLTTRRDQLNGSGDLGETARFLVVEPRDSLAEVEAVIGFPLVTDIADGICLDDPDTVPSWEWAEHHEGGWIELAFIFSDDGAADVVLVSDREGADPDLIDLLRHHLALDHEQTGSLVP</sequence>
<accession>A0A4Q2IUU6</accession>
<keyword evidence="2" id="KW-1185">Reference proteome</keyword>
<gene>
    <name evidence="1" type="ORF">EO081_01735</name>
</gene>
<dbReference type="OrthoDB" id="7204346at2"/>
<reference evidence="1 2" key="1">
    <citation type="submission" date="2019-01" db="EMBL/GenBank/DDBJ databases">
        <title>Sphingomonas mucosissima sp. nov. and Sphingomonas desiccabilis sp. nov., from biological soil crusts in the Colorado Plateau, USA.</title>
        <authorList>
            <person name="Zhu D."/>
        </authorList>
    </citation>
    <scope>NUCLEOTIDE SEQUENCE [LARGE SCALE GENOMIC DNA]</scope>
    <source>
        <strain evidence="1 2">CP1D</strain>
    </source>
</reference>
<name>A0A4Q2IUU6_9SPHN</name>